<reference evidence="1" key="1">
    <citation type="submission" date="2023-10" db="EMBL/GenBank/DDBJ databases">
        <authorList>
            <person name="Domelevo Entfellner J.-B."/>
        </authorList>
    </citation>
    <scope>NUCLEOTIDE SEQUENCE</scope>
</reference>
<dbReference type="AlphaFoldDB" id="A0AA86W3H2"/>
<dbReference type="Gramene" id="rna-AYBTSS11_LOCUS29761">
    <property type="protein sequence ID" value="CAJ1977594.1"/>
    <property type="gene ID" value="gene-AYBTSS11_LOCUS29761"/>
</dbReference>
<accession>A0AA86W3H2</accession>
<proteinExistence type="predicted"/>
<organism evidence="1 2">
    <name type="scientific">Sphenostylis stenocarpa</name>
    <dbReference type="NCBI Taxonomy" id="92480"/>
    <lineage>
        <taxon>Eukaryota</taxon>
        <taxon>Viridiplantae</taxon>
        <taxon>Streptophyta</taxon>
        <taxon>Embryophyta</taxon>
        <taxon>Tracheophyta</taxon>
        <taxon>Spermatophyta</taxon>
        <taxon>Magnoliopsida</taxon>
        <taxon>eudicotyledons</taxon>
        <taxon>Gunneridae</taxon>
        <taxon>Pentapetalae</taxon>
        <taxon>rosids</taxon>
        <taxon>fabids</taxon>
        <taxon>Fabales</taxon>
        <taxon>Fabaceae</taxon>
        <taxon>Papilionoideae</taxon>
        <taxon>50 kb inversion clade</taxon>
        <taxon>NPAAA clade</taxon>
        <taxon>indigoferoid/millettioid clade</taxon>
        <taxon>Phaseoleae</taxon>
        <taxon>Sphenostylis</taxon>
    </lineage>
</organism>
<sequence>MKCKQNWRHKREAEKELREERMEREWKSGERVPALTRGLRKRSNCRERKRMEEGENKR</sequence>
<evidence type="ECO:0000313" key="1">
    <source>
        <dbReference type="EMBL" id="CAJ1977594.1"/>
    </source>
</evidence>
<protein>
    <submittedName>
        <fullName evidence="1">Uncharacterized protein</fullName>
    </submittedName>
</protein>
<name>A0AA86W3H2_9FABA</name>
<keyword evidence="2" id="KW-1185">Reference proteome</keyword>
<evidence type="ECO:0000313" key="2">
    <source>
        <dbReference type="Proteomes" id="UP001189624"/>
    </source>
</evidence>
<gene>
    <name evidence="1" type="ORF">AYBTSS11_LOCUS29761</name>
</gene>
<dbReference type="Proteomes" id="UP001189624">
    <property type="component" value="Chromosome 10"/>
</dbReference>
<dbReference type="EMBL" id="OY731407">
    <property type="protein sequence ID" value="CAJ1977594.1"/>
    <property type="molecule type" value="Genomic_DNA"/>
</dbReference>